<keyword evidence="3" id="KW-0472">Membrane</keyword>
<sequence length="274" mass="28937">MGAARCPAGTGTLVCAGPRARGGGRMSMMPYRLIGLVVLFAAGYAGAQGLEGRLESGPAQVLSLPVSGVIETVAVASGDRVEAGARLLALDARVYRAELRRAEAVLAEQEEVRAEARREWERAQELFDRTVMSERDLQLAKNAMLAAEATHAEAQAARTRAAWELEKSALEAPVAGRILALHAYPGQVVVSRDQAPPLLELLPAGRWLVRAGPGSGYRVGEAVRVRVGEADYAGRITRVRPVPDSSGAAEVVVGFSAADNADLQPGMPARVSRP</sequence>
<keyword evidence="2" id="KW-0175">Coiled coil</keyword>
<dbReference type="Gene3D" id="2.40.50.100">
    <property type="match status" value="1"/>
</dbReference>
<reference evidence="5 6" key="1">
    <citation type="journal article" date="2010" name="Int. J. Syst. Evol. Microbiol.">
        <title>Thiohalobacter thiocyanaticus gen. nov., sp. nov., a moderately halophilic, sulfur-oxidizing gammaproteobacterium from hypersaline lakes, that utilizes thiocyanate.</title>
        <authorList>
            <person name="Sorokin D.Y."/>
            <person name="Kovaleva O.L."/>
            <person name="Tourova T.P."/>
            <person name="Muyzer G."/>
        </authorList>
    </citation>
    <scope>NUCLEOTIDE SEQUENCE [LARGE SCALE GENOMIC DNA]</scope>
    <source>
        <strain evidence="5 6">Hrh1</strain>
    </source>
</reference>
<dbReference type="GO" id="GO:1990281">
    <property type="term" value="C:efflux pump complex"/>
    <property type="evidence" value="ECO:0007669"/>
    <property type="project" value="TreeGrafter"/>
</dbReference>
<comment type="caution">
    <text evidence="5">The sequence shown here is derived from an EMBL/GenBank/DDBJ whole genome shotgun (WGS) entry which is preliminary data.</text>
</comment>
<proteinExistence type="inferred from homology"/>
<accession>A0A426QHI7</accession>
<name>A0A426QHI7_9GAMM</name>
<dbReference type="InterPro" id="IPR058625">
    <property type="entry name" value="MdtA-like_BSH"/>
</dbReference>
<keyword evidence="3" id="KW-1133">Transmembrane helix</keyword>
<evidence type="ECO:0000256" key="1">
    <source>
        <dbReference type="ARBA" id="ARBA00009477"/>
    </source>
</evidence>
<evidence type="ECO:0000313" key="6">
    <source>
        <dbReference type="Proteomes" id="UP000287798"/>
    </source>
</evidence>
<evidence type="ECO:0000256" key="3">
    <source>
        <dbReference type="SAM" id="Phobius"/>
    </source>
</evidence>
<keyword evidence="6" id="KW-1185">Reference proteome</keyword>
<feature type="transmembrane region" description="Helical" evidence="3">
    <location>
        <begin position="29"/>
        <end position="47"/>
    </location>
</feature>
<protein>
    <submittedName>
        <fullName evidence="5">Biotin/lipoyl-binding protein</fullName>
    </submittedName>
</protein>
<evidence type="ECO:0000256" key="2">
    <source>
        <dbReference type="SAM" id="Coils"/>
    </source>
</evidence>
<dbReference type="EMBL" id="QZMU01000001">
    <property type="protein sequence ID" value="RRQ21203.1"/>
    <property type="molecule type" value="Genomic_DNA"/>
</dbReference>
<dbReference type="PANTHER" id="PTHR30469">
    <property type="entry name" value="MULTIDRUG RESISTANCE PROTEIN MDTA"/>
    <property type="match status" value="1"/>
</dbReference>
<dbReference type="Pfam" id="PF25917">
    <property type="entry name" value="BSH_RND"/>
    <property type="match status" value="1"/>
</dbReference>
<evidence type="ECO:0000259" key="4">
    <source>
        <dbReference type="Pfam" id="PF25917"/>
    </source>
</evidence>
<dbReference type="PANTHER" id="PTHR30469:SF15">
    <property type="entry name" value="HLYD FAMILY OF SECRETION PROTEINS"/>
    <property type="match status" value="1"/>
</dbReference>
<dbReference type="Proteomes" id="UP000287798">
    <property type="component" value="Unassembled WGS sequence"/>
</dbReference>
<evidence type="ECO:0000313" key="5">
    <source>
        <dbReference type="EMBL" id="RRQ21203.1"/>
    </source>
</evidence>
<comment type="similarity">
    <text evidence="1">Belongs to the membrane fusion protein (MFP) (TC 8.A.1) family.</text>
</comment>
<feature type="domain" description="Multidrug resistance protein MdtA-like barrel-sandwich hybrid" evidence="4">
    <location>
        <begin position="66"/>
        <end position="196"/>
    </location>
</feature>
<dbReference type="GO" id="GO:0015562">
    <property type="term" value="F:efflux transmembrane transporter activity"/>
    <property type="evidence" value="ECO:0007669"/>
    <property type="project" value="TreeGrafter"/>
</dbReference>
<dbReference type="SUPFAM" id="SSF111369">
    <property type="entry name" value="HlyD-like secretion proteins"/>
    <property type="match status" value="1"/>
</dbReference>
<keyword evidence="3" id="KW-0812">Transmembrane</keyword>
<organism evidence="5 6">
    <name type="scientific">Thiohalobacter thiocyanaticus</name>
    <dbReference type="NCBI Taxonomy" id="585455"/>
    <lineage>
        <taxon>Bacteria</taxon>
        <taxon>Pseudomonadati</taxon>
        <taxon>Pseudomonadota</taxon>
        <taxon>Gammaproteobacteria</taxon>
        <taxon>Thiohalobacterales</taxon>
        <taxon>Thiohalobacteraceae</taxon>
        <taxon>Thiohalobacter</taxon>
    </lineage>
</organism>
<feature type="coiled-coil region" evidence="2">
    <location>
        <begin position="92"/>
        <end position="157"/>
    </location>
</feature>
<dbReference type="Gene3D" id="1.10.287.470">
    <property type="entry name" value="Helix hairpin bin"/>
    <property type="match status" value="1"/>
</dbReference>
<dbReference type="AlphaFoldDB" id="A0A426QHI7"/>
<gene>
    <name evidence="5" type="ORF">D6C00_04015</name>
</gene>